<gene>
    <name evidence="1" type="ORF">BV25DRAFT_601112</name>
</gene>
<name>A0ACB8T3N7_9AGAM</name>
<keyword evidence="2" id="KW-1185">Reference proteome</keyword>
<reference evidence="1" key="2">
    <citation type="journal article" date="2022" name="New Phytol.">
        <title>Evolutionary transition to the ectomycorrhizal habit in the genomes of a hyperdiverse lineage of mushroom-forming fungi.</title>
        <authorList>
            <person name="Looney B."/>
            <person name="Miyauchi S."/>
            <person name="Morin E."/>
            <person name="Drula E."/>
            <person name="Courty P.E."/>
            <person name="Kohler A."/>
            <person name="Kuo A."/>
            <person name="LaButti K."/>
            <person name="Pangilinan J."/>
            <person name="Lipzen A."/>
            <person name="Riley R."/>
            <person name="Andreopoulos W."/>
            <person name="He G."/>
            <person name="Johnson J."/>
            <person name="Nolan M."/>
            <person name="Tritt A."/>
            <person name="Barry K.W."/>
            <person name="Grigoriev I.V."/>
            <person name="Nagy L.G."/>
            <person name="Hibbett D."/>
            <person name="Henrissat B."/>
            <person name="Matheny P.B."/>
            <person name="Labbe J."/>
            <person name="Martin F.M."/>
        </authorList>
    </citation>
    <scope>NUCLEOTIDE SEQUENCE</scope>
    <source>
        <strain evidence="1">HHB10654</strain>
    </source>
</reference>
<reference evidence="1" key="1">
    <citation type="submission" date="2021-03" db="EMBL/GenBank/DDBJ databases">
        <authorList>
            <consortium name="DOE Joint Genome Institute"/>
            <person name="Ahrendt S."/>
            <person name="Looney B.P."/>
            <person name="Miyauchi S."/>
            <person name="Morin E."/>
            <person name="Drula E."/>
            <person name="Courty P.E."/>
            <person name="Chicoki N."/>
            <person name="Fauchery L."/>
            <person name="Kohler A."/>
            <person name="Kuo A."/>
            <person name="Labutti K."/>
            <person name="Pangilinan J."/>
            <person name="Lipzen A."/>
            <person name="Riley R."/>
            <person name="Andreopoulos W."/>
            <person name="He G."/>
            <person name="Johnson J."/>
            <person name="Barry K.W."/>
            <person name="Grigoriev I.V."/>
            <person name="Nagy L."/>
            <person name="Hibbett D."/>
            <person name="Henrissat B."/>
            <person name="Matheny P.B."/>
            <person name="Labbe J."/>
            <person name="Martin F."/>
        </authorList>
    </citation>
    <scope>NUCLEOTIDE SEQUENCE</scope>
    <source>
        <strain evidence="1">HHB10654</strain>
    </source>
</reference>
<dbReference type="EMBL" id="MU277206">
    <property type="protein sequence ID" value="KAI0062723.1"/>
    <property type="molecule type" value="Genomic_DNA"/>
</dbReference>
<evidence type="ECO:0000313" key="1">
    <source>
        <dbReference type="EMBL" id="KAI0062723.1"/>
    </source>
</evidence>
<comment type="caution">
    <text evidence="1">The sequence shown here is derived from an EMBL/GenBank/DDBJ whole genome shotgun (WGS) entry which is preliminary data.</text>
</comment>
<accession>A0ACB8T3N7</accession>
<organism evidence="1 2">
    <name type="scientific">Artomyces pyxidatus</name>
    <dbReference type="NCBI Taxonomy" id="48021"/>
    <lineage>
        <taxon>Eukaryota</taxon>
        <taxon>Fungi</taxon>
        <taxon>Dikarya</taxon>
        <taxon>Basidiomycota</taxon>
        <taxon>Agaricomycotina</taxon>
        <taxon>Agaricomycetes</taxon>
        <taxon>Russulales</taxon>
        <taxon>Auriscalpiaceae</taxon>
        <taxon>Artomyces</taxon>
    </lineage>
</organism>
<sequence>MQNDDAAVMTPRRRPWGPTPCRLGSTPTPGDPGHRSGPPPTTSPSRRSLATLLGRPIAGPTAQTRPRRDGGNARHVLQPKLIVVSGPQKARAGRGTVRVLLASQLRGLACLFVGSEAASRGRAVPHCAATSSDGCLGAWGRERCVEHGAGGRAGKGAHQAGQRRFYTPSKRRDSSPTIAQHAARIAAAPLHWRCPRPPDA</sequence>
<evidence type="ECO:0000313" key="2">
    <source>
        <dbReference type="Proteomes" id="UP000814140"/>
    </source>
</evidence>
<protein>
    <submittedName>
        <fullName evidence="1">Uncharacterized protein</fullName>
    </submittedName>
</protein>
<proteinExistence type="predicted"/>
<dbReference type="Proteomes" id="UP000814140">
    <property type="component" value="Unassembled WGS sequence"/>
</dbReference>